<evidence type="ECO:0000256" key="8">
    <source>
        <dbReference type="ARBA" id="ARBA00022723"/>
    </source>
</evidence>
<dbReference type="InterPro" id="IPR015273">
    <property type="entry name" value="Cys-tRNA-synt_Ia_DALR"/>
</dbReference>
<dbReference type="KEGG" id="tca:662533"/>
<evidence type="ECO:0000256" key="3">
    <source>
        <dbReference type="ARBA" id="ARBA00005594"/>
    </source>
</evidence>
<dbReference type="InterPro" id="IPR024909">
    <property type="entry name" value="Cys-tRNA/MSH_ligase"/>
</dbReference>
<dbReference type="PRINTS" id="PR00983">
    <property type="entry name" value="TRNASYNTHCYS"/>
</dbReference>
<evidence type="ECO:0000256" key="9">
    <source>
        <dbReference type="ARBA" id="ARBA00022741"/>
    </source>
</evidence>
<dbReference type="EMBL" id="KQ971312">
    <property type="protein sequence ID" value="EEZ98366.2"/>
    <property type="molecule type" value="Genomic_DNA"/>
</dbReference>
<dbReference type="STRING" id="7070.D6W8J3"/>
<dbReference type="Proteomes" id="UP000007266">
    <property type="component" value="Linkage group 2"/>
</dbReference>
<keyword evidence="25" id="KW-1185">Reference proteome</keyword>
<name>D6W8J3_TRICA</name>
<dbReference type="eggNOG" id="KOG2007">
    <property type="taxonomic scope" value="Eukaryota"/>
</dbReference>
<feature type="domain" description="Cysteinyl-tRNA synthetase class Ia DALR" evidence="23">
    <location>
        <begin position="376"/>
        <end position="433"/>
    </location>
</feature>
<dbReference type="CDD" id="cd00672">
    <property type="entry name" value="CysRS_core"/>
    <property type="match status" value="1"/>
</dbReference>
<protein>
    <recommendedName>
        <fullName evidence="5">Cysteine--tRNA ligase</fullName>
        <ecNumber evidence="4">6.1.1.16</ecNumber>
    </recommendedName>
    <alternativeName>
        <fullName evidence="14">Cysteinyl-tRNA synthetase</fullName>
    </alternativeName>
</protein>
<dbReference type="InterPro" id="IPR015803">
    <property type="entry name" value="Cys-tRNA-ligase"/>
</dbReference>
<dbReference type="FunFam" id="3.40.50.620:FF:000068">
    <property type="entry name" value="Cysteine--tRNA ligase"/>
    <property type="match status" value="1"/>
</dbReference>
<evidence type="ECO:0000256" key="19">
    <source>
        <dbReference type="ARBA" id="ARBA00047731"/>
    </source>
</evidence>
<dbReference type="EC" id="6.1.1.16" evidence="4"/>
<evidence type="ECO:0000256" key="16">
    <source>
        <dbReference type="ARBA" id="ARBA00045476"/>
    </source>
</evidence>
<dbReference type="PANTHER" id="PTHR10890">
    <property type="entry name" value="CYSTEINYL-TRNA SYNTHETASE"/>
    <property type="match status" value="1"/>
</dbReference>
<evidence type="ECO:0000313" key="24">
    <source>
        <dbReference type="EMBL" id="EEZ98366.2"/>
    </source>
</evidence>
<evidence type="ECO:0000313" key="25">
    <source>
        <dbReference type="Proteomes" id="UP000007266"/>
    </source>
</evidence>
<comment type="catalytic activity">
    <reaction evidence="20">
        <text>S-sulfanyl-L-cysteine + tRNA(Cys) + ATP = (S)-sulfanyl-L-cysteinyl-tRNA(Cys) + AMP + diphosphate</text>
        <dbReference type="Rhea" id="RHEA:78647"/>
        <dbReference type="Rhea" id="RHEA-COMP:9661"/>
        <dbReference type="Rhea" id="RHEA-COMP:19119"/>
        <dbReference type="ChEBI" id="CHEBI:30616"/>
        <dbReference type="ChEBI" id="CHEBI:33019"/>
        <dbReference type="ChEBI" id="CHEBI:58591"/>
        <dbReference type="ChEBI" id="CHEBI:78442"/>
        <dbReference type="ChEBI" id="CHEBI:229520"/>
        <dbReference type="ChEBI" id="CHEBI:456215"/>
    </reaction>
    <physiologicalReaction direction="left-to-right" evidence="20">
        <dbReference type="Rhea" id="RHEA:78648"/>
    </physiologicalReaction>
</comment>
<evidence type="ECO:0000256" key="20">
    <source>
        <dbReference type="ARBA" id="ARBA00048609"/>
    </source>
</evidence>
<dbReference type="PANTHER" id="PTHR10890:SF27">
    <property type="entry name" value="CYSTEINE--TRNA LIGASE, MITOCHONDRIAL-RELATED"/>
    <property type="match status" value="1"/>
</dbReference>
<keyword evidence="8" id="KW-0479">Metal-binding</keyword>
<comment type="function">
    <text evidence="16">In addition to its role as an aminoacyl-tRNA synthetase, has also cysteine persulfide synthase activity. Produces reactive persulfide species such as cysteine persulfide (CysSSH) from substrate cysteine and mediate direct incorporation of CysSSH into proteins during translations, resulting in protein persulfides and polysulfides. CysSSHs behave as potent antioxidants and cellular protectants.</text>
</comment>
<dbReference type="Gene3D" id="1.20.120.1910">
    <property type="entry name" value="Cysteine-tRNA ligase, C-terminal anti-codon recognition domain"/>
    <property type="match status" value="1"/>
</dbReference>
<dbReference type="GO" id="GO:0046872">
    <property type="term" value="F:metal ion binding"/>
    <property type="evidence" value="ECO:0007669"/>
    <property type="project" value="UniProtKB-KW"/>
</dbReference>
<evidence type="ECO:0000256" key="6">
    <source>
        <dbReference type="ARBA" id="ARBA00022490"/>
    </source>
</evidence>
<comment type="cofactor">
    <cofactor evidence="1">
        <name>Zn(2+)</name>
        <dbReference type="ChEBI" id="CHEBI:29105"/>
    </cofactor>
</comment>
<keyword evidence="11" id="KW-0067">ATP-binding</keyword>
<dbReference type="InterPro" id="IPR014729">
    <property type="entry name" value="Rossmann-like_a/b/a_fold"/>
</dbReference>
<dbReference type="Gene3D" id="3.40.50.620">
    <property type="entry name" value="HUPs"/>
    <property type="match status" value="1"/>
</dbReference>
<reference evidence="24 25" key="1">
    <citation type="journal article" date="2008" name="Nature">
        <title>The genome of the model beetle and pest Tribolium castaneum.</title>
        <authorList>
            <consortium name="Tribolium Genome Sequencing Consortium"/>
            <person name="Richards S."/>
            <person name="Gibbs R.A."/>
            <person name="Weinstock G.M."/>
            <person name="Brown S.J."/>
            <person name="Denell R."/>
            <person name="Beeman R.W."/>
            <person name="Gibbs R."/>
            <person name="Beeman R.W."/>
            <person name="Brown S.J."/>
            <person name="Bucher G."/>
            <person name="Friedrich M."/>
            <person name="Grimmelikhuijzen C.J."/>
            <person name="Klingler M."/>
            <person name="Lorenzen M."/>
            <person name="Richards S."/>
            <person name="Roth S."/>
            <person name="Schroder R."/>
            <person name="Tautz D."/>
            <person name="Zdobnov E.M."/>
            <person name="Muzny D."/>
            <person name="Gibbs R.A."/>
            <person name="Weinstock G.M."/>
            <person name="Attaway T."/>
            <person name="Bell S."/>
            <person name="Buhay C.J."/>
            <person name="Chandrabose M.N."/>
            <person name="Chavez D."/>
            <person name="Clerk-Blankenburg K.P."/>
            <person name="Cree A."/>
            <person name="Dao M."/>
            <person name="Davis C."/>
            <person name="Chacko J."/>
            <person name="Dinh H."/>
            <person name="Dugan-Rocha S."/>
            <person name="Fowler G."/>
            <person name="Garner T.T."/>
            <person name="Garnes J."/>
            <person name="Gnirke A."/>
            <person name="Hawes A."/>
            <person name="Hernandez J."/>
            <person name="Hines S."/>
            <person name="Holder M."/>
            <person name="Hume J."/>
            <person name="Jhangiani S.N."/>
            <person name="Joshi V."/>
            <person name="Khan Z.M."/>
            <person name="Jackson L."/>
            <person name="Kovar C."/>
            <person name="Kowis A."/>
            <person name="Lee S."/>
            <person name="Lewis L.R."/>
            <person name="Margolis J."/>
            <person name="Morgan M."/>
            <person name="Nazareth L.V."/>
            <person name="Nguyen N."/>
            <person name="Okwuonu G."/>
            <person name="Parker D."/>
            <person name="Richards S."/>
            <person name="Ruiz S.J."/>
            <person name="Santibanez J."/>
            <person name="Savard J."/>
            <person name="Scherer S.E."/>
            <person name="Schneider B."/>
            <person name="Sodergren E."/>
            <person name="Tautz D."/>
            <person name="Vattahil S."/>
            <person name="Villasana D."/>
            <person name="White C.S."/>
            <person name="Wright R."/>
            <person name="Park Y."/>
            <person name="Beeman R.W."/>
            <person name="Lord J."/>
            <person name="Oppert B."/>
            <person name="Lorenzen M."/>
            <person name="Brown S."/>
            <person name="Wang L."/>
            <person name="Savard J."/>
            <person name="Tautz D."/>
            <person name="Richards S."/>
            <person name="Weinstock G."/>
            <person name="Gibbs R.A."/>
            <person name="Liu Y."/>
            <person name="Worley K."/>
            <person name="Weinstock G."/>
            <person name="Elsik C.G."/>
            <person name="Reese J.T."/>
            <person name="Elhaik E."/>
            <person name="Landan G."/>
            <person name="Graur D."/>
            <person name="Arensburger P."/>
            <person name="Atkinson P."/>
            <person name="Beeman R.W."/>
            <person name="Beidler J."/>
            <person name="Brown S.J."/>
            <person name="Demuth J.P."/>
            <person name="Drury D.W."/>
            <person name="Du Y.Z."/>
            <person name="Fujiwara H."/>
            <person name="Lorenzen M."/>
            <person name="Maselli V."/>
            <person name="Osanai M."/>
            <person name="Park Y."/>
            <person name="Robertson H.M."/>
            <person name="Tu Z."/>
            <person name="Wang J.J."/>
            <person name="Wang S."/>
            <person name="Richards S."/>
            <person name="Song H."/>
            <person name="Zhang L."/>
            <person name="Sodergren E."/>
            <person name="Werner D."/>
            <person name="Stanke M."/>
            <person name="Morgenstern B."/>
            <person name="Solovyev V."/>
            <person name="Kosarev P."/>
            <person name="Brown G."/>
            <person name="Chen H.C."/>
            <person name="Ermolaeva O."/>
            <person name="Hlavina W."/>
            <person name="Kapustin Y."/>
            <person name="Kiryutin B."/>
            <person name="Kitts P."/>
            <person name="Maglott D."/>
            <person name="Pruitt K."/>
            <person name="Sapojnikov V."/>
            <person name="Souvorov A."/>
            <person name="Mackey A.J."/>
            <person name="Waterhouse R.M."/>
            <person name="Wyder S."/>
            <person name="Zdobnov E.M."/>
            <person name="Zdobnov E.M."/>
            <person name="Wyder S."/>
            <person name="Kriventseva E.V."/>
            <person name="Kadowaki T."/>
            <person name="Bork P."/>
            <person name="Aranda M."/>
            <person name="Bao R."/>
            <person name="Beermann A."/>
            <person name="Berns N."/>
            <person name="Bolognesi R."/>
            <person name="Bonneton F."/>
            <person name="Bopp D."/>
            <person name="Brown S.J."/>
            <person name="Bucher G."/>
            <person name="Butts T."/>
            <person name="Chaumot A."/>
            <person name="Denell R.E."/>
            <person name="Ferrier D.E."/>
            <person name="Friedrich M."/>
            <person name="Gordon C.M."/>
            <person name="Jindra M."/>
            <person name="Klingler M."/>
            <person name="Lan Q."/>
            <person name="Lattorff H.M."/>
            <person name="Laudet V."/>
            <person name="von Levetsow C."/>
            <person name="Liu Z."/>
            <person name="Lutz R."/>
            <person name="Lynch J.A."/>
            <person name="da Fonseca R.N."/>
            <person name="Posnien N."/>
            <person name="Reuter R."/>
            <person name="Roth S."/>
            <person name="Savard J."/>
            <person name="Schinko J.B."/>
            <person name="Schmitt C."/>
            <person name="Schoppmeier M."/>
            <person name="Schroder R."/>
            <person name="Shippy T.D."/>
            <person name="Simonnet F."/>
            <person name="Marques-Souza H."/>
            <person name="Tautz D."/>
            <person name="Tomoyasu Y."/>
            <person name="Trauner J."/>
            <person name="Van der Zee M."/>
            <person name="Vervoort M."/>
            <person name="Wittkopp N."/>
            <person name="Wimmer E.A."/>
            <person name="Yang X."/>
            <person name="Jones A.K."/>
            <person name="Sattelle D.B."/>
            <person name="Ebert P.R."/>
            <person name="Nelson D."/>
            <person name="Scott J.G."/>
            <person name="Beeman R.W."/>
            <person name="Muthukrishnan S."/>
            <person name="Kramer K.J."/>
            <person name="Arakane Y."/>
            <person name="Beeman R.W."/>
            <person name="Zhu Q."/>
            <person name="Hogenkamp D."/>
            <person name="Dixit R."/>
            <person name="Oppert B."/>
            <person name="Jiang H."/>
            <person name="Zou Z."/>
            <person name="Marshall J."/>
            <person name="Elpidina E."/>
            <person name="Vinokurov K."/>
            <person name="Oppert C."/>
            <person name="Zou Z."/>
            <person name="Evans J."/>
            <person name="Lu Z."/>
            <person name="Zhao P."/>
            <person name="Sumathipala N."/>
            <person name="Altincicek B."/>
            <person name="Vilcinskas A."/>
            <person name="Williams M."/>
            <person name="Hultmark D."/>
            <person name="Hetru C."/>
            <person name="Jiang H."/>
            <person name="Grimmelikhuijzen C.J."/>
            <person name="Hauser F."/>
            <person name="Cazzamali G."/>
            <person name="Williamson M."/>
            <person name="Park Y."/>
            <person name="Li B."/>
            <person name="Tanaka Y."/>
            <person name="Predel R."/>
            <person name="Neupert S."/>
            <person name="Schachtner J."/>
            <person name="Verleyen P."/>
            <person name="Raible F."/>
            <person name="Bork P."/>
            <person name="Friedrich M."/>
            <person name="Walden K.K."/>
            <person name="Robertson H.M."/>
            <person name="Angeli S."/>
            <person name="Foret S."/>
            <person name="Bucher G."/>
            <person name="Schuetz S."/>
            <person name="Maleszka R."/>
            <person name="Wimmer E.A."/>
            <person name="Beeman R.W."/>
            <person name="Lorenzen M."/>
            <person name="Tomoyasu Y."/>
            <person name="Miller S.C."/>
            <person name="Grossmann D."/>
            <person name="Bucher G."/>
        </authorList>
    </citation>
    <scope>NUCLEOTIDE SEQUENCE [LARGE SCALE GENOMIC DNA]</scope>
    <source>
        <strain evidence="24 25">Georgia GA2</strain>
    </source>
</reference>
<evidence type="ECO:0000256" key="12">
    <source>
        <dbReference type="ARBA" id="ARBA00022917"/>
    </source>
</evidence>
<comment type="subcellular location">
    <subcellularLocation>
        <location evidence="2">Cytoplasm</location>
    </subcellularLocation>
</comment>
<keyword evidence="12" id="KW-0648">Protein biosynthesis</keyword>
<dbReference type="Pfam" id="PF09190">
    <property type="entry name" value="DALR_2"/>
    <property type="match status" value="1"/>
</dbReference>
<gene>
    <name evidence="24" type="primary">AUGUSTUS-3.0.2_00823</name>
    <name evidence="24" type="ORF">TcasGA2_TC000823</name>
</gene>
<dbReference type="AlphaFoldDB" id="D6W8J3"/>
<organism evidence="24 25">
    <name type="scientific">Tribolium castaneum</name>
    <name type="common">Red flour beetle</name>
    <dbReference type="NCBI Taxonomy" id="7070"/>
    <lineage>
        <taxon>Eukaryota</taxon>
        <taxon>Metazoa</taxon>
        <taxon>Ecdysozoa</taxon>
        <taxon>Arthropoda</taxon>
        <taxon>Hexapoda</taxon>
        <taxon>Insecta</taxon>
        <taxon>Pterygota</taxon>
        <taxon>Neoptera</taxon>
        <taxon>Endopterygota</taxon>
        <taxon>Coleoptera</taxon>
        <taxon>Polyphaga</taxon>
        <taxon>Cucujiformia</taxon>
        <taxon>Tenebrionidae</taxon>
        <taxon>Tenebrionidae incertae sedis</taxon>
        <taxon>Tribolium</taxon>
    </lineage>
</organism>
<evidence type="ECO:0000256" key="4">
    <source>
        <dbReference type="ARBA" id="ARBA00012832"/>
    </source>
</evidence>
<evidence type="ECO:0000259" key="23">
    <source>
        <dbReference type="Pfam" id="PF09190"/>
    </source>
</evidence>
<evidence type="ECO:0000256" key="13">
    <source>
        <dbReference type="ARBA" id="ARBA00023146"/>
    </source>
</evidence>
<dbReference type="SUPFAM" id="SSF52374">
    <property type="entry name" value="Nucleotidylyl transferase"/>
    <property type="match status" value="1"/>
</dbReference>
<dbReference type="NCBIfam" id="TIGR00435">
    <property type="entry name" value="cysS"/>
    <property type="match status" value="1"/>
</dbReference>
<dbReference type="Pfam" id="PF01406">
    <property type="entry name" value="tRNA-synt_1e"/>
    <property type="match status" value="1"/>
</dbReference>
<comment type="catalytic activity">
    <reaction evidence="18">
        <text>2 L-cysteine = S-sulfanyl-L-cysteine + L-alanine</text>
        <dbReference type="Rhea" id="RHEA:78543"/>
        <dbReference type="ChEBI" id="CHEBI:35235"/>
        <dbReference type="ChEBI" id="CHEBI:57972"/>
        <dbReference type="ChEBI" id="CHEBI:58591"/>
    </reaction>
    <physiologicalReaction direction="left-to-right" evidence="18">
        <dbReference type="Rhea" id="RHEA:78544"/>
    </physiologicalReaction>
</comment>
<dbReference type="GO" id="GO:0004817">
    <property type="term" value="F:cysteine-tRNA ligase activity"/>
    <property type="evidence" value="ECO:0000318"/>
    <property type="project" value="GO_Central"/>
</dbReference>
<dbReference type="GO" id="GO:0005524">
    <property type="term" value="F:ATP binding"/>
    <property type="evidence" value="ECO:0000318"/>
    <property type="project" value="GO_Central"/>
</dbReference>
<dbReference type="OMA" id="IMRWPSP"/>
<dbReference type="HOGENOM" id="CLU_013528_0_3_1"/>
<dbReference type="OrthoDB" id="438179at2759"/>
<keyword evidence="13" id="KW-0030">Aminoacyl-tRNA synthetase</keyword>
<sequence length="501" mass="56751">MFTRNCLIFTRNSHRWVKPNGHDTGIKVFNCTARTKVPLIVKNKNLVTWYTCGPTVYDSSHIGHASCFVKLDIIQRLLRHYFNLNVVTVMNITDIDDKIIARANTAKVPPKELAKKFEAEFWKDLDALDVRRPDCVLRVTENMDVIKNFIRELIDKGKAYKAGDNSVYFDVGAYDNYAKLQNIGEDAPEPSKFKKSKMDFALWKAAKPGEISWVSEWGKGRPGWHIECSALAGHVLGPEIDIHAGGIDLRFPHHENEEAQSCARYCRPQWVNYWLHTGHLHLKDSQKMSKSLHNTISISSMLEDTTAPAFRMACLMSHYRSRMEYSNEFVITASKVLQNYINFVDNCQNYLNGYLKADVDNDTVSKLVVESANKIHSALIDDFNTSEVISTINELISAVNSILHSSRTDLCDTKSVAVIAASNLVSSTLNMFGINVNKKQSSVCDNYVEVMNILNDFRQSIRQLGISNKDKNVLELCDKVRDNLKSIGITIKDHGKMSSWS</sequence>
<evidence type="ECO:0000256" key="11">
    <source>
        <dbReference type="ARBA" id="ARBA00022840"/>
    </source>
</evidence>
<evidence type="ECO:0000256" key="21">
    <source>
        <dbReference type="ARBA" id="ARBA00049046"/>
    </source>
</evidence>
<evidence type="ECO:0000256" key="15">
    <source>
        <dbReference type="ARBA" id="ARBA00043868"/>
    </source>
</evidence>
<proteinExistence type="inferred from homology"/>
<evidence type="ECO:0000256" key="10">
    <source>
        <dbReference type="ARBA" id="ARBA00022833"/>
    </source>
</evidence>
<dbReference type="InterPro" id="IPR032678">
    <property type="entry name" value="tRNA-synt_1_cat_dom"/>
</dbReference>
<evidence type="ECO:0000259" key="22">
    <source>
        <dbReference type="Pfam" id="PF01406"/>
    </source>
</evidence>
<comment type="catalytic activity">
    <reaction evidence="17">
        <text>S-disulfanyl-L-cysteine + tRNA(Cys) + ATP = (S)-disulfanyl-L-cysteinyl-tRNA(Cys) + AMP + diphosphate</text>
        <dbReference type="Rhea" id="RHEA:78651"/>
        <dbReference type="Rhea" id="RHEA-COMP:9661"/>
        <dbReference type="Rhea" id="RHEA-COMP:19120"/>
        <dbReference type="ChEBI" id="CHEBI:30616"/>
        <dbReference type="ChEBI" id="CHEBI:33019"/>
        <dbReference type="ChEBI" id="CHEBI:78442"/>
        <dbReference type="ChEBI" id="CHEBI:229465"/>
        <dbReference type="ChEBI" id="CHEBI:229521"/>
        <dbReference type="ChEBI" id="CHEBI:456215"/>
    </reaction>
    <physiologicalReaction direction="left-to-right" evidence="17">
        <dbReference type="Rhea" id="RHEA:78652"/>
    </physiologicalReaction>
</comment>
<comment type="function">
    <text evidence="15">Mitochondrial cysteine-specific aminoacyl-tRNA synthetase that catalyzes the ATP-dependent ligation of cysteine to tRNA(Cys).</text>
</comment>
<evidence type="ECO:0000256" key="7">
    <source>
        <dbReference type="ARBA" id="ARBA00022598"/>
    </source>
</evidence>
<reference evidence="24 25" key="2">
    <citation type="journal article" date="2010" name="Nucleic Acids Res.">
        <title>BeetleBase in 2010: revisions to provide comprehensive genomic information for Tribolium castaneum.</title>
        <authorList>
            <person name="Kim H.S."/>
            <person name="Murphy T."/>
            <person name="Xia J."/>
            <person name="Caragea D."/>
            <person name="Park Y."/>
            <person name="Beeman R.W."/>
            <person name="Lorenzen M.D."/>
            <person name="Butcher S."/>
            <person name="Manak J.R."/>
            <person name="Brown S.J."/>
        </authorList>
    </citation>
    <scope>GENOME REANNOTATION</scope>
    <source>
        <strain evidence="24 25">Georgia GA2</strain>
    </source>
</reference>
<evidence type="ECO:0000256" key="17">
    <source>
        <dbReference type="ARBA" id="ARBA00047499"/>
    </source>
</evidence>
<evidence type="ECO:0000256" key="1">
    <source>
        <dbReference type="ARBA" id="ARBA00001947"/>
    </source>
</evidence>
<dbReference type="HAMAP" id="MF_00041">
    <property type="entry name" value="Cys_tRNA_synth"/>
    <property type="match status" value="1"/>
</dbReference>
<comment type="similarity">
    <text evidence="3">Belongs to the class-I aminoacyl-tRNA synthetase family.</text>
</comment>
<comment type="catalytic activity">
    <reaction evidence="21">
        <text>tRNA(Cys) + L-cysteine + ATP = L-cysteinyl-tRNA(Cys) + AMP + diphosphate</text>
        <dbReference type="Rhea" id="RHEA:17773"/>
        <dbReference type="Rhea" id="RHEA-COMP:9661"/>
        <dbReference type="Rhea" id="RHEA-COMP:9679"/>
        <dbReference type="ChEBI" id="CHEBI:30616"/>
        <dbReference type="ChEBI" id="CHEBI:33019"/>
        <dbReference type="ChEBI" id="CHEBI:35235"/>
        <dbReference type="ChEBI" id="CHEBI:78442"/>
        <dbReference type="ChEBI" id="CHEBI:78517"/>
        <dbReference type="ChEBI" id="CHEBI:456215"/>
        <dbReference type="EC" id="6.1.1.16"/>
    </reaction>
    <physiologicalReaction direction="right-to-left" evidence="21">
        <dbReference type="Rhea" id="RHEA:17775"/>
    </physiologicalReaction>
</comment>
<evidence type="ECO:0000256" key="18">
    <source>
        <dbReference type="ARBA" id="ARBA00047548"/>
    </source>
</evidence>
<keyword evidence="9" id="KW-0547">Nucleotide-binding</keyword>
<dbReference type="GO" id="GO:0005737">
    <property type="term" value="C:cytoplasm"/>
    <property type="evidence" value="ECO:0000318"/>
    <property type="project" value="GO_Central"/>
</dbReference>
<keyword evidence="7 24" id="KW-0436">Ligase</keyword>
<dbReference type="GO" id="GO:0006423">
    <property type="term" value="P:cysteinyl-tRNA aminoacylation"/>
    <property type="evidence" value="ECO:0000318"/>
    <property type="project" value="GO_Central"/>
</dbReference>
<feature type="domain" description="tRNA synthetases class I catalytic" evidence="22">
    <location>
        <begin position="43"/>
        <end position="332"/>
    </location>
</feature>
<keyword evidence="6" id="KW-0963">Cytoplasm</keyword>
<comment type="catalytic activity">
    <reaction evidence="19">
        <text>S-sulfanyl-L-cysteine + L-cysteine = S-disulfanyl-L-cysteine + L-alanine</text>
        <dbReference type="Rhea" id="RHEA:78627"/>
        <dbReference type="ChEBI" id="CHEBI:35235"/>
        <dbReference type="ChEBI" id="CHEBI:57972"/>
        <dbReference type="ChEBI" id="CHEBI:58591"/>
        <dbReference type="ChEBI" id="CHEBI:229465"/>
    </reaction>
    <physiologicalReaction direction="left-to-right" evidence="19">
        <dbReference type="Rhea" id="RHEA:78628"/>
    </physiologicalReaction>
</comment>
<evidence type="ECO:0000256" key="2">
    <source>
        <dbReference type="ARBA" id="ARBA00004496"/>
    </source>
</evidence>
<accession>D6W8J3</accession>
<evidence type="ECO:0000256" key="14">
    <source>
        <dbReference type="ARBA" id="ARBA00031499"/>
    </source>
</evidence>
<keyword evidence="10" id="KW-0862">Zinc</keyword>
<dbReference type="SUPFAM" id="SSF47323">
    <property type="entry name" value="Anticodon-binding domain of a subclass of class I aminoacyl-tRNA synthetases"/>
    <property type="match status" value="1"/>
</dbReference>
<evidence type="ECO:0000256" key="5">
    <source>
        <dbReference type="ARBA" id="ARBA00014738"/>
    </source>
</evidence>
<dbReference type="InterPro" id="IPR009080">
    <property type="entry name" value="tRNAsynth_Ia_anticodon-bd"/>
</dbReference>